<dbReference type="PROSITE" id="PS51194">
    <property type="entry name" value="HELICASE_CTER"/>
    <property type="match status" value="1"/>
</dbReference>
<evidence type="ECO:0000256" key="12">
    <source>
        <dbReference type="ARBA" id="ARBA00034808"/>
    </source>
</evidence>
<dbReference type="InterPro" id="IPR013257">
    <property type="entry name" value="SRI"/>
</dbReference>
<keyword evidence="5" id="KW-0378">Hydrolase</keyword>
<dbReference type="PROSITE" id="PS00690">
    <property type="entry name" value="DEAH_ATP_HELICASE"/>
    <property type="match status" value="1"/>
</dbReference>
<feature type="compositionally biased region" description="Basic and acidic residues" evidence="14">
    <location>
        <begin position="728"/>
        <end position="739"/>
    </location>
</feature>
<dbReference type="GO" id="GO:0005524">
    <property type="term" value="F:ATP binding"/>
    <property type="evidence" value="ECO:0007669"/>
    <property type="project" value="UniProtKB-KW"/>
</dbReference>
<dbReference type="SMR" id="A0A482X2J0"/>
<dbReference type="SUPFAM" id="SSF52540">
    <property type="entry name" value="P-loop containing nucleoside triphosphate hydrolases"/>
    <property type="match status" value="1"/>
</dbReference>
<gene>
    <name evidence="17" type="ORF">LSTR_LSTR002498</name>
</gene>
<evidence type="ECO:0000256" key="7">
    <source>
        <dbReference type="ARBA" id="ARBA00022840"/>
    </source>
</evidence>
<proteinExistence type="inferred from homology"/>
<dbReference type="GO" id="GO:0003677">
    <property type="term" value="F:DNA binding"/>
    <property type="evidence" value="ECO:0007669"/>
    <property type="project" value="UniProtKB-KW"/>
</dbReference>
<comment type="catalytic activity">
    <reaction evidence="11">
        <text>Couples ATP hydrolysis with the unwinding of duplex DNA by translocating in the 3'-5' direction.</text>
        <dbReference type="EC" id="5.6.2.4"/>
    </reaction>
</comment>
<dbReference type="PANTHER" id="PTHR13710">
    <property type="entry name" value="DNA HELICASE RECQ FAMILY MEMBER"/>
    <property type="match status" value="1"/>
</dbReference>
<feature type="region of interest" description="Disordered" evidence="14">
    <location>
        <begin position="849"/>
        <end position="888"/>
    </location>
</feature>
<dbReference type="SMART" id="SM00487">
    <property type="entry name" value="DEXDc"/>
    <property type="match status" value="1"/>
</dbReference>
<evidence type="ECO:0000256" key="1">
    <source>
        <dbReference type="ARBA" id="ARBA00004123"/>
    </source>
</evidence>
<dbReference type="GO" id="GO:0005634">
    <property type="term" value="C:nucleus"/>
    <property type="evidence" value="ECO:0007669"/>
    <property type="project" value="UniProtKB-SubCell"/>
</dbReference>
<evidence type="ECO:0000256" key="4">
    <source>
        <dbReference type="ARBA" id="ARBA00022741"/>
    </source>
</evidence>
<comment type="similarity">
    <text evidence="2">Belongs to the helicase family. RecQ subfamily.</text>
</comment>
<feature type="domain" description="Helicase ATP-binding" evidence="15">
    <location>
        <begin position="30"/>
        <end position="205"/>
    </location>
</feature>
<keyword evidence="9" id="KW-0413">Isomerase</keyword>
<accession>A0A482X2J0</accession>
<feature type="region of interest" description="Disordered" evidence="14">
    <location>
        <begin position="758"/>
        <end position="781"/>
    </location>
</feature>
<feature type="compositionally biased region" description="Basic and acidic residues" evidence="14">
    <location>
        <begin position="798"/>
        <end position="812"/>
    </location>
</feature>
<comment type="caution">
    <text evidence="17">The sequence shown here is derived from an EMBL/GenBank/DDBJ whole genome shotgun (WGS) entry which is preliminary data.</text>
</comment>
<evidence type="ECO:0000259" key="16">
    <source>
        <dbReference type="PROSITE" id="PS51194"/>
    </source>
</evidence>
<dbReference type="NCBIfam" id="TIGR00614">
    <property type="entry name" value="recQ_fam"/>
    <property type="match status" value="1"/>
</dbReference>
<sequence length="1213" mass="136351">MEDSELLAALENNFGHTRFKSDLQRDAIKCIVKRGKGDVFVSMPTGSGKSLCFQLPAVLAKNKVAIVFSPLLALMKDQIDHLQMLKINAETINSKMTQAERQRVISDLRCVRPNTQLLYVTPEQAATFTFKNILEDLHKFNKLSYIVVDEAHCVSQWGHDFRPDYLKLGEIRVMYKDIPWIALTATASAKVVEDIMNQLCLTKPVHKFKTPCFRSNLFYDVVFQDRLEDSYSDLKRFVTKSLGSDTGTLKSSQRGSGIIYCRTRELTEEVSQVLTKLGVPTAAYHAGLKDKIRMKVQEDWFDGKYSVIAATISFGMGVDKSTVRFVAHWGVPSSIPAYYQESGRAGRDGKQAYCRIYHSRTAKSSFEFILRSEGNRAKTQQKKDQAKQAFQAYGKMVEYCETVKCRHAVFAEYFGDAKPACKNRCDVCVDANSVEQTVHKFLSNTLLRSTKMKSAAEIRSSFDDMYEGGRLGQKMDNESYSEIDNEGDGREREAEAKKAFTNEIKKQFGLRKSSTSSKNTDDDDEYQIQASMSRLIAAASTKVKITGLTIKNREGYVTYLGELLIKNYNACNVVDPPDKPLSDKAIEQASLELEYQAFSTNKATSLYRRSIAKLMADIKKSTSQLSLYNFLKYFEYDESSEVKPAVGKQEKKIVSSQKSTPNRREKESSSQSFSIVPASQLLASTSVRSKRESRCIKKESLFQCAMDKFLEKTSKSSEVDEDVSPKSIKHEDETSRSSEEIDPDFASVLDLITTSHSKNNGVDRLENSGESDESGFSSNLGFQKSSTLLKKQNCTVTKQEKEDSSDKSDVPDRFSVSNLRAKYFGFETHPNNSDNSTDVDCKDSIKIKVESSSSNDDSSPFFTENTVSRKIKEETSSTSVSHDSRPSMITDCKDSIKIKIESSSSANDETNLRHTVDDLNKINALKRKNHGSIYAGNIKEERLNGEIKLELNNSLDGISVKNNKFKQLSAKSPIEIISDSDDSIKVEKCSGSKDSKTMSNNISRNAKSKNVEQTGKERCSSSSPRKVVGVKRKCKDLFGDSDSGEEVEKLNEVIEKSSNVDEAISKIVKSPVLKKFKSSSQHKSSYKEKDPTRSNVDAPTVSVEKKTSSSESSSKYKRTKETKQKTTEDASNKIDSPKKEMSDTVIKYLMPFYKEKKIASKDLFKYLARTLVHKALSVKEIKDEKSVKNMVYQAFVEVDQFRTEEEVDQAIKV</sequence>
<dbReference type="FunCoup" id="A0A482X2J0">
    <property type="interactions" value="2184"/>
</dbReference>
<evidence type="ECO:0000256" key="14">
    <source>
        <dbReference type="SAM" id="MobiDB-lite"/>
    </source>
</evidence>
<dbReference type="InterPro" id="IPR001650">
    <property type="entry name" value="Helicase_C-like"/>
</dbReference>
<reference evidence="17 18" key="1">
    <citation type="journal article" date="2017" name="Gigascience">
        <title>Genome sequence of the small brown planthopper, Laodelphax striatellus.</title>
        <authorList>
            <person name="Zhu J."/>
            <person name="Jiang F."/>
            <person name="Wang X."/>
            <person name="Yang P."/>
            <person name="Bao Y."/>
            <person name="Zhao W."/>
            <person name="Wang W."/>
            <person name="Lu H."/>
            <person name="Wang Q."/>
            <person name="Cui N."/>
            <person name="Li J."/>
            <person name="Chen X."/>
            <person name="Luo L."/>
            <person name="Yu J."/>
            <person name="Kang L."/>
            <person name="Cui F."/>
        </authorList>
    </citation>
    <scope>NUCLEOTIDE SEQUENCE [LARGE SCALE GENOMIC DNA]</scope>
    <source>
        <strain evidence="17">Lst14</strain>
    </source>
</reference>
<dbReference type="GO" id="GO:0043138">
    <property type="term" value="F:3'-5' DNA helicase activity"/>
    <property type="evidence" value="ECO:0007669"/>
    <property type="project" value="UniProtKB-EC"/>
</dbReference>
<evidence type="ECO:0000259" key="15">
    <source>
        <dbReference type="PROSITE" id="PS51192"/>
    </source>
</evidence>
<dbReference type="PANTHER" id="PTHR13710:SF152">
    <property type="entry name" value="ATP-DEPENDENT DNA HELICASE Q5"/>
    <property type="match status" value="1"/>
</dbReference>
<dbReference type="InterPro" id="IPR011545">
    <property type="entry name" value="DEAD/DEAH_box_helicase_dom"/>
</dbReference>
<protein>
    <recommendedName>
        <fullName evidence="12">DNA 3'-5' helicase</fullName>
        <ecNumber evidence="12">5.6.2.4</ecNumber>
    </recommendedName>
</protein>
<evidence type="ECO:0000313" key="17">
    <source>
        <dbReference type="EMBL" id="RZF40095.1"/>
    </source>
</evidence>
<evidence type="ECO:0000256" key="8">
    <source>
        <dbReference type="ARBA" id="ARBA00023125"/>
    </source>
</evidence>
<keyword evidence="4" id="KW-0547">Nucleotide-binding</keyword>
<feature type="region of interest" description="Disordered" evidence="14">
    <location>
        <begin position="647"/>
        <end position="673"/>
    </location>
</feature>
<evidence type="ECO:0000256" key="10">
    <source>
        <dbReference type="ARBA" id="ARBA00023242"/>
    </source>
</evidence>
<evidence type="ECO:0000256" key="2">
    <source>
        <dbReference type="ARBA" id="ARBA00005446"/>
    </source>
</evidence>
<dbReference type="InterPro" id="IPR027417">
    <property type="entry name" value="P-loop_NTPase"/>
</dbReference>
<name>A0A482X2J0_LAOST</name>
<dbReference type="GO" id="GO:0005694">
    <property type="term" value="C:chromosome"/>
    <property type="evidence" value="ECO:0007669"/>
    <property type="project" value="InterPro"/>
</dbReference>
<dbReference type="Pfam" id="PF08236">
    <property type="entry name" value="SRI"/>
    <property type="match status" value="1"/>
</dbReference>
<feature type="domain" description="Helicase C-terminal" evidence="16">
    <location>
        <begin position="233"/>
        <end position="385"/>
    </location>
</feature>
<feature type="compositionally biased region" description="Basic and acidic residues" evidence="14">
    <location>
        <begin position="1119"/>
        <end position="1137"/>
    </location>
</feature>
<evidence type="ECO:0000313" key="18">
    <source>
        <dbReference type="Proteomes" id="UP000291343"/>
    </source>
</evidence>
<dbReference type="GO" id="GO:0005737">
    <property type="term" value="C:cytoplasm"/>
    <property type="evidence" value="ECO:0007669"/>
    <property type="project" value="TreeGrafter"/>
</dbReference>
<dbReference type="InterPro" id="IPR002464">
    <property type="entry name" value="DNA/RNA_helicase_DEAH_CS"/>
</dbReference>
<organism evidence="17 18">
    <name type="scientific">Laodelphax striatellus</name>
    <name type="common">Small brown planthopper</name>
    <name type="synonym">Delphax striatella</name>
    <dbReference type="NCBI Taxonomy" id="195883"/>
    <lineage>
        <taxon>Eukaryota</taxon>
        <taxon>Metazoa</taxon>
        <taxon>Ecdysozoa</taxon>
        <taxon>Arthropoda</taxon>
        <taxon>Hexapoda</taxon>
        <taxon>Insecta</taxon>
        <taxon>Pterygota</taxon>
        <taxon>Neoptera</taxon>
        <taxon>Paraneoptera</taxon>
        <taxon>Hemiptera</taxon>
        <taxon>Auchenorrhyncha</taxon>
        <taxon>Fulgoroidea</taxon>
        <taxon>Delphacidae</taxon>
        <taxon>Criomorphinae</taxon>
        <taxon>Laodelphax</taxon>
    </lineage>
</organism>
<dbReference type="GO" id="GO:0000724">
    <property type="term" value="P:double-strand break repair via homologous recombination"/>
    <property type="evidence" value="ECO:0007669"/>
    <property type="project" value="TreeGrafter"/>
</dbReference>
<keyword evidence="6" id="KW-0347">Helicase</keyword>
<dbReference type="InterPro" id="IPR014001">
    <property type="entry name" value="Helicase_ATP-bd"/>
</dbReference>
<comment type="catalytic activity">
    <reaction evidence="13">
        <text>ATP + H2O = ADP + phosphate + H(+)</text>
        <dbReference type="Rhea" id="RHEA:13065"/>
        <dbReference type="ChEBI" id="CHEBI:15377"/>
        <dbReference type="ChEBI" id="CHEBI:15378"/>
        <dbReference type="ChEBI" id="CHEBI:30616"/>
        <dbReference type="ChEBI" id="CHEBI:43474"/>
        <dbReference type="ChEBI" id="CHEBI:456216"/>
    </reaction>
</comment>
<feature type="region of interest" description="Disordered" evidence="14">
    <location>
        <begin position="1078"/>
        <end position="1137"/>
    </location>
</feature>
<dbReference type="FunFam" id="3.40.50.300:FF:000444">
    <property type="entry name" value="ATP-dependent DNA helicase"/>
    <property type="match status" value="1"/>
</dbReference>
<dbReference type="OrthoDB" id="10261556at2759"/>
<evidence type="ECO:0000256" key="13">
    <source>
        <dbReference type="ARBA" id="ARBA00049360"/>
    </source>
</evidence>
<dbReference type="Proteomes" id="UP000291343">
    <property type="component" value="Unassembled WGS sequence"/>
</dbReference>
<dbReference type="InParanoid" id="A0A482X2J0"/>
<dbReference type="InterPro" id="IPR004589">
    <property type="entry name" value="DNA_helicase_ATP-dep_RecQ"/>
</dbReference>
<keyword evidence="7" id="KW-0067">ATP-binding</keyword>
<dbReference type="Gene3D" id="6.10.250.3140">
    <property type="match status" value="1"/>
</dbReference>
<dbReference type="AlphaFoldDB" id="A0A482X2J0"/>
<evidence type="ECO:0000256" key="3">
    <source>
        <dbReference type="ARBA" id="ARBA00022723"/>
    </source>
</evidence>
<evidence type="ECO:0000256" key="5">
    <source>
        <dbReference type="ARBA" id="ARBA00022801"/>
    </source>
</evidence>
<keyword evidence="18" id="KW-1185">Reference proteome</keyword>
<keyword evidence="8" id="KW-0238">DNA-binding</keyword>
<dbReference type="Pfam" id="PF00270">
    <property type="entry name" value="DEAD"/>
    <property type="match status" value="1"/>
</dbReference>
<comment type="subcellular location">
    <subcellularLocation>
        <location evidence="1">Nucleus</location>
    </subcellularLocation>
</comment>
<dbReference type="InterPro" id="IPR032284">
    <property type="entry name" value="RecQ_Zn-bd"/>
</dbReference>
<evidence type="ECO:0000256" key="6">
    <source>
        <dbReference type="ARBA" id="ARBA00022806"/>
    </source>
</evidence>
<dbReference type="GO" id="GO:0009378">
    <property type="term" value="F:four-way junction helicase activity"/>
    <property type="evidence" value="ECO:0007669"/>
    <property type="project" value="TreeGrafter"/>
</dbReference>
<dbReference type="STRING" id="195883.A0A482X2J0"/>
<dbReference type="EC" id="5.6.2.4" evidence="12"/>
<dbReference type="PROSITE" id="PS51192">
    <property type="entry name" value="HELICASE_ATP_BIND_1"/>
    <property type="match status" value="1"/>
</dbReference>
<dbReference type="CDD" id="cd18794">
    <property type="entry name" value="SF2_C_RecQ"/>
    <property type="match status" value="1"/>
</dbReference>
<keyword evidence="10" id="KW-0539">Nucleus</keyword>
<evidence type="ECO:0000256" key="9">
    <source>
        <dbReference type="ARBA" id="ARBA00023235"/>
    </source>
</evidence>
<keyword evidence="3" id="KW-0479">Metal-binding</keyword>
<feature type="region of interest" description="Disordered" evidence="14">
    <location>
        <begin position="989"/>
        <end position="1026"/>
    </location>
</feature>
<dbReference type="GO" id="GO:0016787">
    <property type="term" value="F:hydrolase activity"/>
    <property type="evidence" value="ECO:0007669"/>
    <property type="project" value="UniProtKB-KW"/>
</dbReference>
<dbReference type="Pfam" id="PF00271">
    <property type="entry name" value="Helicase_C"/>
    <property type="match status" value="1"/>
</dbReference>
<dbReference type="SMART" id="SM00490">
    <property type="entry name" value="HELICc"/>
    <property type="match status" value="1"/>
</dbReference>
<dbReference type="Gene3D" id="3.40.50.300">
    <property type="entry name" value="P-loop containing nucleotide triphosphate hydrolases"/>
    <property type="match status" value="2"/>
</dbReference>
<dbReference type="GO" id="GO:0006355">
    <property type="term" value="P:regulation of DNA-templated transcription"/>
    <property type="evidence" value="ECO:0007669"/>
    <property type="project" value="InterPro"/>
</dbReference>
<dbReference type="EMBL" id="QKKF02019433">
    <property type="protein sequence ID" value="RZF40095.1"/>
    <property type="molecule type" value="Genomic_DNA"/>
</dbReference>
<dbReference type="Pfam" id="PF16124">
    <property type="entry name" value="RecQ_Zn_bind"/>
    <property type="match status" value="1"/>
</dbReference>
<dbReference type="GO" id="GO:0046872">
    <property type="term" value="F:metal ion binding"/>
    <property type="evidence" value="ECO:0007669"/>
    <property type="project" value="UniProtKB-KW"/>
</dbReference>
<evidence type="ECO:0000256" key="11">
    <source>
        <dbReference type="ARBA" id="ARBA00034617"/>
    </source>
</evidence>
<feature type="region of interest" description="Disordered" evidence="14">
    <location>
        <begin position="793"/>
        <end position="812"/>
    </location>
</feature>
<dbReference type="Gene3D" id="1.10.1740.100">
    <property type="entry name" value="Set2, Rpb1 interacting domain"/>
    <property type="match status" value="1"/>
</dbReference>
<dbReference type="InterPro" id="IPR038190">
    <property type="entry name" value="SRI_sf"/>
</dbReference>
<feature type="region of interest" description="Disordered" evidence="14">
    <location>
        <begin position="715"/>
        <end position="743"/>
    </location>
</feature>